<dbReference type="InterPro" id="IPR001759">
    <property type="entry name" value="PTX_dom"/>
</dbReference>
<comment type="subcellular location">
    <subcellularLocation>
        <location evidence="1 9">Secreted</location>
    </subcellularLocation>
</comment>
<name>A0A974H8Y8_XENLA</name>
<dbReference type="GO" id="GO:0046872">
    <property type="term" value="F:metal ion binding"/>
    <property type="evidence" value="ECO:0007669"/>
    <property type="project" value="UniProtKB-KW"/>
</dbReference>
<sequence length="241" mass="27103">MKIYTLWIVFFAGSLAQEDLDNKVLVFPKESSTSYVILKPAVIKTLDKLSVCVRSFTDLSRSYPIFSVSSQGKQKALIVVITPSNTYNIHVFQETNIINTDASGLDWRHSCVTWDSTTGILQLWVNGKLYPRTVSRKGSIYSEKTIMILGNEQHSYGGTGFTVSGSFKGEISDVHVWDFVLSPDEVQRALFNNRNLNGNIINWRSLNYEIIGEVVVQPKLQCGSLELKTYALCYDEKSPAK</sequence>
<feature type="domain" description="Pentraxin (PTX)" evidence="10">
    <location>
        <begin position="21"/>
        <end position="222"/>
    </location>
</feature>
<organism evidence="11 12">
    <name type="scientific">Xenopus laevis</name>
    <name type="common">African clawed frog</name>
    <dbReference type="NCBI Taxonomy" id="8355"/>
    <lineage>
        <taxon>Eukaryota</taxon>
        <taxon>Metazoa</taxon>
        <taxon>Chordata</taxon>
        <taxon>Craniata</taxon>
        <taxon>Vertebrata</taxon>
        <taxon>Euteleostomi</taxon>
        <taxon>Amphibia</taxon>
        <taxon>Batrachia</taxon>
        <taxon>Anura</taxon>
        <taxon>Pipoidea</taxon>
        <taxon>Pipidae</taxon>
        <taxon>Xenopodinae</taxon>
        <taxon>Xenopus</taxon>
        <taxon>Xenopus</taxon>
    </lineage>
</organism>
<dbReference type="InterPro" id="IPR051005">
    <property type="entry name" value="Pentraxin_domain"/>
</dbReference>
<evidence type="ECO:0000256" key="4">
    <source>
        <dbReference type="ARBA" id="ARBA00022729"/>
    </source>
</evidence>
<feature type="disulfide bond" evidence="8">
    <location>
        <begin position="52"/>
        <end position="111"/>
    </location>
</feature>
<keyword evidence="2" id="KW-0964">Secreted</keyword>
<evidence type="ECO:0000256" key="5">
    <source>
        <dbReference type="ARBA" id="ARBA00022837"/>
    </source>
</evidence>
<keyword evidence="4 9" id="KW-0732">Signal</keyword>
<keyword evidence="5 9" id="KW-0106">Calcium</keyword>
<dbReference type="PRINTS" id="PR00895">
    <property type="entry name" value="PENTAXIN"/>
</dbReference>
<feature type="signal peptide" evidence="9">
    <location>
        <begin position="1"/>
        <end position="16"/>
    </location>
</feature>
<keyword evidence="3 9" id="KW-0479">Metal-binding</keyword>
<evidence type="ECO:0000256" key="6">
    <source>
        <dbReference type="ARBA" id="ARBA00023157"/>
    </source>
</evidence>
<dbReference type="InterPro" id="IPR013320">
    <property type="entry name" value="ConA-like_dom_sf"/>
</dbReference>
<evidence type="ECO:0000256" key="1">
    <source>
        <dbReference type="ARBA" id="ARBA00004613"/>
    </source>
</evidence>
<evidence type="ECO:0000256" key="2">
    <source>
        <dbReference type="ARBA" id="ARBA00022525"/>
    </source>
</evidence>
<dbReference type="SMART" id="SM00159">
    <property type="entry name" value="PTX"/>
    <property type="match status" value="1"/>
</dbReference>
<dbReference type="OrthoDB" id="547680at2759"/>
<dbReference type="OMA" id="IAEVYLW"/>
<feature type="chain" id="PRO_5038158989" description="Pentraxin family member" evidence="9">
    <location>
        <begin position="17"/>
        <end position="241"/>
    </location>
</feature>
<evidence type="ECO:0000259" key="10">
    <source>
        <dbReference type="PROSITE" id="PS51828"/>
    </source>
</evidence>
<comment type="cofactor">
    <cofactor evidence="9">
        <name>Ca(2+)</name>
        <dbReference type="ChEBI" id="CHEBI:29108"/>
    </cofactor>
    <text evidence="9">Binds 2 calcium ions per subunit.</text>
</comment>
<dbReference type="PANTHER" id="PTHR45869:SF14">
    <property type="entry name" value="PENTRAXIN FAMILY MEMBER"/>
    <property type="match status" value="1"/>
</dbReference>
<dbReference type="PANTHER" id="PTHR45869">
    <property type="entry name" value="C-REACTIVE PROTEIN-RELATED"/>
    <property type="match status" value="1"/>
</dbReference>
<comment type="similarity">
    <text evidence="7 9">Belongs to the pentraxin family.</text>
</comment>
<dbReference type="InterPro" id="IPR030476">
    <property type="entry name" value="Pentaxin_CS"/>
</dbReference>
<dbReference type="GO" id="GO:0005576">
    <property type="term" value="C:extracellular region"/>
    <property type="evidence" value="ECO:0007669"/>
    <property type="project" value="UniProtKB-SubCell"/>
</dbReference>
<dbReference type="Gene3D" id="2.60.120.200">
    <property type="match status" value="1"/>
</dbReference>
<dbReference type="SUPFAM" id="SSF49899">
    <property type="entry name" value="Concanavalin A-like lectins/glucanases"/>
    <property type="match status" value="1"/>
</dbReference>
<evidence type="ECO:0000313" key="12">
    <source>
        <dbReference type="Proteomes" id="UP000694892"/>
    </source>
</evidence>
<reference evidence="12" key="1">
    <citation type="journal article" date="2016" name="Nature">
        <title>Genome evolution in the allotetraploid frog Xenopus laevis.</title>
        <authorList>
            <person name="Session A.M."/>
            <person name="Uno Y."/>
            <person name="Kwon T."/>
            <person name="Chapman J.A."/>
            <person name="Toyoda A."/>
            <person name="Takahashi S."/>
            <person name="Fukui A."/>
            <person name="Hikosaka A."/>
            <person name="Suzuki A."/>
            <person name="Kondo M."/>
            <person name="van Heeringen S.J."/>
            <person name="Quigley I."/>
            <person name="Heinz S."/>
            <person name="Ogino H."/>
            <person name="Ochi H."/>
            <person name="Hellsten U."/>
            <person name="Lyons J.B."/>
            <person name="Simakov O."/>
            <person name="Putnam N."/>
            <person name="Stites J."/>
            <person name="Kuroki Y."/>
            <person name="Tanaka T."/>
            <person name="Michiue T."/>
            <person name="Watanabe M."/>
            <person name="Bogdanovic O."/>
            <person name="Lister R."/>
            <person name="Georgiou G."/>
            <person name="Paranjpe S.S."/>
            <person name="van Kruijsbergen I."/>
            <person name="Shu S."/>
            <person name="Carlson J."/>
            <person name="Kinoshita T."/>
            <person name="Ohta Y."/>
            <person name="Mawaribuchi S."/>
            <person name="Jenkins J."/>
            <person name="Grimwood J."/>
            <person name="Schmutz J."/>
            <person name="Mitros T."/>
            <person name="Mozaffari S.V."/>
            <person name="Suzuki Y."/>
            <person name="Haramoto Y."/>
            <person name="Yamamoto T.S."/>
            <person name="Takagi C."/>
            <person name="Heald R."/>
            <person name="Miller K."/>
            <person name="Haudenschild C."/>
            <person name="Kitzman J."/>
            <person name="Nakayama T."/>
            <person name="Izutsu Y."/>
            <person name="Robert J."/>
            <person name="Fortriede J."/>
            <person name="Burns K."/>
            <person name="Lotay V."/>
            <person name="Karimi K."/>
            <person name="Yasuoka Y."/>
            <person name="Dichmann D.S."/>
            <person name="Flajnik M.F."/>
            <person name="Houston D.W."/>
            <person name="Shendure J."/>
            <person name="DuPasquier L."/>
            <person name="Vize P.D."/>
            <person name="Zorn A.M."/>
            <person name="Ito M."/>
            <person name="Marcotte E.M."/>
            <person name="Wallingford J.B."/>
            <person name="Ito Y."/>
            <person name="Asashima M."/>
            <person name="Ueno N."/>
            <person name="Matsuda Y."/>
            <person name="Veenstra G.J."/>
            <person name="Fujiyama A."/>
            <person name="Harland R.M."/>
            <person name="Taira M."/>
            <person name="Rokhsar D.S."/>
        </authorList>
    </citation>
    <scope>NUCLEOTIDE SEQUENCE [LARGE SCALE GENOMIC DNA]</scope>
    <source>
        <strain evidence="12">J</strain>
    </source>
</reference>
<evidence type="ECO:0000256" key="9">
    <source>
        <dbReference type="RuleBase" id="RU362112"/>
    </source>
</evidence>
<evidence type="ECO:0000256" key="7">
    <source>
        <dbReference type="ARBA" id="ARBA00038102"/>
    </source>
</evidence>
<comment type="subunit">
    <text evidence="9">Homopentamer. Pentaxin (or pentraxin) have a discoid arrangement of 5 non-covalently bound subunits.</text>
</comment>
<dbReference type="FunFam" id="2.60.120.200:FF:000070">
    <property type="entry name" value="Serum amyloid P-component"/>
    <property type="match status" value="1"/>
</dbReference>
<dbReference type="Pfam" id="PF00354">
    <property type="entry name" value="Pentaxin"/>
    <property type="match status" value="1"/>
</dbReference>
<dbReference type="EMBL" id="CM004480">
    <property type="protein sequence ID" value="OCT69020.1"/>
    <property type="molecule type" value="Genomic_DNA"/>
</dbReference>
<accession>A0A974H8Y8</accession>
<dbReference type="PROSITE" id="PS51828">
    <property type="entry name" value="PTX_2"/>
    <property type="match status" value="1"/>
</dbReference>
<gene>
    <name evidence="11" type="ORF">XELAEV_18040328mg</name>
</gene>
<evidence type="ECO:0000256" key="3">
    <source>
        <dbReference type="ARBA" id="ARBA00022723"/>
    </source>
</evidence>
<keyword evidence="6 8" id="KW-1015">Disulfide bond</keyword>
<dbReference type="PROSITE" id="PS00289">
    <property type="entry name" value="PTX_1"/>
    <property type="match status" value="1"/>
</dbReference>
<dbReference type="Proteomes" id="UP000694892">
    <property type="component" value="Chromosome 8L"/>
</dbReference>
<evidence type="ECO:0000256" key="8">
    <source>
        <dbReference type="PROSITE-ProRule" id="PRU01172"/>
    </source>
</evidence>
<proteinExistence type="inferred from homology"/>
<evidence type="ECO:0000313" key="11">
    <source>
        <dbReference type="EMBL" id="OCT69020.1"/>
    </source>
</evidence>
<protein>
    <recommendedName>
        <fullName evidence="9">Pentraxin family member</fullName>
    </recommendedName>
</protein>
<dbReference type="AlphaFoldDB" id="A0A974H8Y8"/>